<feature type="binding site" evidence="10">
    <location>
        <position position="211"/>
    </location>
    <ligand>
        <name>NADP(+)</name>
        <dbReference type="ChEBI" id="CHEBI:58349"/>
    </ligand>
</feature>
<feature type="binding site" evidence="9">
    <location>
        <begin position="391"/>
        <end position="393"/>
    </location>
    <ligand>
        <name>FAD</name>
        <dbReference type="ChEBI" id="CHEBI:57692"/>
    </ligand>
</feature>
<comment type="similarity">
    <text evidence="2 8">Belongs to the ferredoxin--NADP reductase type 1 family.</text>
</comment>
<comment type="subcellular location">
    <subcellularLocation>
        <location evidence="8">Mitochondrion</location>
    </subcellularLocation>
</comment>
<feature type="binding site" evidence="10">
    <location>
        <position position="391"/>
    </location>
    <ligand>
        <name>NADP(+)</name>
        <dbReference type="ChEBI" id="CHEBI:58349"/>
    </ligand>
</feature>
<evidence type="ECO:0000256" key="7">
    <source>
        <dbReference type="ARBA" id="ARBA00048933"/>
    </source>
</evidence>
<dbReference type="PANTHER" id="PTHR48467:SF1">
    <property type="entry name" value="GLUTAMATE SYNTHASE 1 [NADH], CHLOROPLASTIC-LIKE"/>
    <property type="match status" value="1"/>
</dbReference>
<keyword evidence="3 8" id="KW-0285">Flavoprotein</keyword>
<evidence type="ECO:0000256" key="10">
    <source>
        <dbReference type="PIRSR" id="PIRSR000362-2"/>
    </source>
</evidence>
<dbReference type="PIRSF" id="PIRSF000362">
    <property type="entry name" value="FNR"/>
    <property type="match status" value="1"/>
</dbReference>
<dbReference type="AlphaFoldDB" id="G0S649"/>
<dbReference type="KEGG" id="cthr:CTHT_0034180"/>
<comment type="catalytic activity">
    <reaction evidence="7 8">
        <text>2 reduced [adrenodoxin] + NADP(+) + H(+) = 2 oxidized [adrenodoxin] + NADPH</text>
        <dbReference type="Rhea" id="RHEA:42312"/>
        <dbReference type="Rhea" id="RHEA-COMP:9998"/>
        <dbReference type="Rhea" id="RHEA-COMP:9999"/>
        <dbReference type="ChEBI" id="CHEBI:15378"/>
        <dbReference type="ChEBI" id="CHEBI:33737"/>
        <dbReference type="ChEBI" id="CHEBI:33738"/>
        <dbReference type="ChEBI" id="CHEBI:57783"/>
        <dbReference type="ChEBI" id="CHEBI:58349"/>
        <dbReference type="EC" id="1.18.1.6"/>
    </reaction>
</comment>
<dbReference type="EC" id="1.18.1.6" evidence="8"/>
<dbReference type="PANTHER" id="PTHR48467">
    <property type="entry name" value="GLUTAMATE SYNTHASE 1 [NADH], CHLOROPLASTIC-LIKE"/>
    <property type="match status" value="1"/>
</dbReference>
<evidence type="ECO:0000256" key="8">
    <source>
        <dbReference type="PIRNR" id="PIRNR000362"/>
    </source>
</evidence>
<evidence type="ECO:0000256" key="9">
    <source>
        <dbReference type="PIRSR" id="PIRSR000362-1"/>
    </source>
</evidence>
<evidence type="ECO:0000256" key="6">
    <source>
        <dbReference type="ARBA" id="ARBA00023002"/>
    </source>
</evidence>
<evidence type="ECO:0000256" key="4">
    <source>
        <dbReference type="ARBA" id="ARBA00022827"/>
    </source>
</evidence>
<keyword evidence="5 8" id="KW-0521">NADP</keyword>
<dbReference type="STRING" id="759272.G0S649"/>
<evidence type="ECO:0000256" key="1">
    <source>
        <dbReference type="ARBA" id="ARBA00001974"/>
    </source>
</evidence>
<evidence type="ECO:0000313" key="12">
    <source>
        <dbReference type="Proteomes" id="UP000008066"/>
    </source>
</evidence>
<dbReference type="Gene3D" id="3.40.50.720">
    <property type="entry name" value="NAD(P)-binding Rossmann-like Domain"/>
    <property type="match status" value="1"/>
</dbReference>
<feature type="binding site" evidence="9">
    <location>
        <position position="384"/>
    </location>
    <ligand>
        <name>FAD</name>
        <dbReference type="ChEBI" id="CHEBI:57692"/>
    </ligand>
</feature>
<feature type="binding site" evidence="10">
    <location>
        <begin position="199"/>
        <end position="200"/>
    </location>
    <ligand>
        <name>NADP(+)</name>
        <dbReference type="ChEBI" id="CHEBI:58349"/>
    </ligand>
</feature>
<dbReference type="EMBL" id="GL988041">
    <property type="protein sequence ID" value="EGS21557.1"/>
    <property type="molecule type" value="Genomic_DNA"/>
</dbReference>
<dbReference type="InterPro" id="IPR055275">
    <property type="entry name" value="Ferredox_Rdtase"/>
</dbReference>
<organism evidence="12">
    <name type="scientific">Chaetomium thermophilum (strain DSM 1495 / CBS 144.50 / IMI 039719)</name>
    <name type="common">Thermochaetoides thermophila</name>
    <dbReference type="NCBI Taxonomy" id="759272"/>
    <lineage>
        <taxon>Eukaryota</taxon>
        <taxon>Fungi</taxon>
        <taxon>Dikarya</taxon>
        <taxon>Ascomycota</taxon>
        <taxon>Pezizomycotina</taxon>
        <taxon>Sordariomycetes</taxon>
        <taxon>Sordariomycetidae</taxon>
        <taxon>Sordariales</taxon>
        <taxon>Chaetomiaceae</taxon>
        <taxon>Thermochaetoides</taxon>
    </lineage>
</organism>
<feature type="binding site" evidence="10">
    <location>
        <begin position="155"/>
        <end position="158"/>
    </location>
    <ligand>
        <name>NADP(+)</name>
        <dbReference type="ChEBI" id="CHEBI:58349"/>
    </ligand>
</feature>
<comment type="cofactor">
    <cofactor evidence="1 8 9">
        <name>FAD</name>
        <dbReference type="ChEBI" id="CHEBI:57692"/>
    </cofactor>
</comment>
<keyword evidence="4 8" id="KW-0274">FAD</keyword>
<sequence length="482" mass="52784">MAVIGSGPAGFYTAYRVMTRIQDARVDMYEALPVPYGLVRFGVAPDHPEVKNCQEKFEEVASSPNFTFIGNVSVGTPTDHPDGCTVPLASILRHYNAVVFSYGAAKDRTLGIPGEDTLKGVHSAREFVGWYNGLPEHADLNPDLIEGEEAVIIGQGNVALDVARMLLEDIDVLRKSDIAEHAIETLSKSRVKRVHIVGRRGPMQAAFTIKEIRELMRLPSVAFHPIDSSLIPEDLKSLPRARLRLMDILLKGSPSSPESPEAKKSWSLDFLLSPQAFIPAETDPSRVGATSFQRTALSPSPFDPNAYTLPATPEQIVTIPSSIAFRSIGYKSTPMPEFSSLGIPFNDRWGVISNDGQGRVAHEERTKDAAMTMGRFPGLYCAGWVKRGPTGVIASTMEDAFGTADAIAADWGDSRIEFLNDGADKVAGWDGVKSEVSELSGKIVVDWEGWRRIDQAERERGKEKGKEREKFVRTQDMLAVVG</sequence>
<dbReference type="SUPFAM" id="SSF51971">
    <property type="entry name" value="Nucleotide-binding domain"/>
    <property type="match status" value="1"/>
</dbReference>
<keyword evidence="8" id="KW-0496">Mitochondrion</keyword>
<evidence type="ECO:0000256" key="2">
    <source>
        <dbReference type="ARBA" id="ARBA00008312"/>
    </source>
</evidence>
<protein>
    <recommendedName>
        <fullName evidence="8">NADPH:adrenodoxin oxidoreductase, mitochondrial</fullName>
        <ecNumber evidence="8">1.18.1.6</ecNumber>
    </recommendedName>
</protein>
<dbReference type="Proteomes" id="UP000008066">
    <property type="component" value="Unassembled WGS sequence"/>
</dbReference>
<dbReference type="GeneID" id="18257456"/>
<dbReference type="PRINTS" id="PR00419">
    <property type="entry name" value="ADXRDTASE"/>
</dbReference>
<proteinExistence type="inferred from homology"/>
<evidence type="ECO:0000256" key="5">
    <source>
        <dbReference type="ARBA" id="ARBA00022857"/>
    </source>
</evidence>
<name>G0S649_CHATD</name>
<keyword evidence="12" id="KW-1185">Reference proteome</keyword>
<gene>
    <name evidence="11" type="ORF">CTHT_0034180</name>
</gene>
<accession>G0S649</accession>
<keyword evidence="6 8" id="KW-0560">Oxidoreductase</keyword>
<feature type="binding site" evidence="9">
    <location>
        <position position="9"/>
    </location>
    <ligand>
        <name>FAD</name>
        <dbReference type="ChEBI" id="CHEBI:57692"/>
    </ligand>
</feature>
<dbReference type="RefSeq" id="XP_006693853.1">
    <property type="nucleotide sequence ID" value="XM_006693790.1"/>
</dbReference>
<dbReference type="HOGENOM" id="CLU_024722_3_1_1"/>
<feature type="binding site" evidence="9">
    <location>
        <position position="38"/>
    </location>
    <ligand>
        <name>FAD</name>
        <dbReference type="ChEBI" id="CHEBI:57692"/>
    </ligand>
</feature>
<evidence type="ECO:0000313" key="11">
    <source>
        <dbReference type="EMBL" id="EGS21557.1"/>
    </source>
</evidence>
<reference evidence="11 12" key="1">
    <citation type="journal article" date="2011" name="Cell">
        <title>Insight into structure and assembly of the nuclear pore complex by utilizing the genome of a eukaryotic thermophile.</title>
        <authorList>
            <person name="Amlacher S."/>
            <person name="Sarges P."/>
            <person name="Flemming D."/>
            <person name="van Noort V."/>
            <person name="Kunze R."/>
            <person name="Devos D.P."/>
            <person name="Arumugam M."/>
            <person name="Bork P."/>
            <person name="Hurt E."/>
        </authorList>
    </citation>
    <scope>NUCLEOTIDE SEQUENCE [LARGE SCALE GENOMIC DNA]</scope>
    <source>
        <strain evidence="12">DSM 1495 / CBS 144.50 / IMI 039719</strain>
    </source>
</reference>
<dbReference type="InterPro" id="IPR021163">
    <property type="entry name" value="Ferredox_Rdtase_adrenod"/>
</dbReference>
<dbReference type="InterPro" id="IPR036188">
    <property type="entry name" value="FAD/NAD-bd_sf"/>
</dbReference>
<dbReference type="GO" id="GO:0016491">
    <property type="term" value="F:oxidoreductase activity"/>
    <property type="evidence" value="ECO:0007669"/>
    <property type="project" value="UniProtKB-KW"/>
</dbReference>
<dbReference type="OrthoDB" id="333024at2759"/>
<feature type="binding site" evidence="9">
    <location>
        <position position="30"/>
    </location>
    <ligand>
        <name>FAD</name>
        <dbReference type="ChEBI" id="CHEBI:57692"/>
    </ligand>
</feature>
<feature type="binding site" evidence="9">
    <location>
        <position position="74"/>
    </location>
    <ligand>
        <name>FAD</name>
        <dbReference type="ChEBI" id="CHEBI:57692"/>
    </ligand>
</feature>
<evidence type="ECO:0000256" key="3">
    <source>
        <dbReference type="ARBA" id="ARBA00022630"/>
    </source>
</evidence>
<dbReference type="eggNOG" id="KOG1800">
    <property type="taxonomic scope" value="Eukaryota"/>
</dbReference>
<dbReference type="OMA" id="RFNFIGN"/>
<dbReference type="GO" id="GO:0005739">
    <property type="term" value="C:mitochondrion"/>
    <property type="evidence" value="ECO:0007669"/>
    <property type="project" value="UniProtKB-SubCell"/>
</dbReference>
<dbReference type="Gene3D" id="3.50.50.60">
    <property type="entry name" value="FAD/NAD(P)-binding domain"/>
    <property type="match status" value="1"/>
</dbReference>